<sequence length="416" mass="44504">MSRVDAVARMEEWFVEVGGSHELVAAAEILNEGIGLVATRDVRAGEVLVRTPRHVCLAAADGPAWLRQTVGSAAGLTAAGAVACRVCDELALGEGSAFVPFFASLPTMEDLSDVPALWPDGAELLAGSQSGRSRREILDRWQVEFDEANARRATRGEPPYDWTVWCLAQTLVMSRGYNVPRFDYAVVPFVDLVNHADRPSAEVDFCDDAVRLVARRDVSRGEQVYATYSGGGTMDGLKMLQAFGWLPDEVVAACSVDCVEALRTRDAYADAKIALMDAGAPGAGRVVVAGDDDVPRAARAALVGFRLAAMTEDELAATADAADASPWYLGYPVSDANERRARDSAIGLLKRKLQALDAEEPRRRRAAVVSASRRRADLAAATVLGERRALRALVDWFVAYNPSGAAAASSPSYGTS</sequence>
<keyword evidence="1" id="KW-0489">Methyltransferase</keyword>
<dbReference type="GO" id="GO:0032259">
    <property type="term" value="P:methylation"/>
    <property type="evidence" value="ECO:0007669"/>
    <property type="project" value="UniProtKB-KW"/>
</dbReference>
<dbReference type="Proteomes" id="UP001230188">
    <property type="component" value="Unassembled WGS sequence"/>
</dbReference>
<accession>A0AAD7XJW3</accession>
<evidence type="ECO:0000256" key="2">
    <source>
        <dbReference type="ARBA" id="ARBA00022679"/>
    </source>
</evidence>
<dbReference type="PROSITE" id="PS50280">
    <property type="entry name" value="SET"/>
    <property type="match status" value="1"/>
</dbReference>
<dbReference type="InterPro" id="IPR046341">
    <property type="entry name" value="SET_dom_sf"/>
</dbReference>
<evidence type="ECO:0000313" key="5">
    <source>
        <dbReference type="EMBL" id="KAJ8598860.1"/>
    </source>
</evidence>
<dbReference type="Pfam" id="PF00856">
    <property type="entry name" value="SET"/>
    <property type="match status" value="1"/>
</dbReference>
<feature type="domain" description="SET" evidence="4">
    <location>
        <begin position="13"/>
        <end position="229"/>
    </location>
</feature>
<proteinExistence type="predicted"/>
<dbReference type="AlphaFoldDB" id="A0AAD7XJW3"/>
<evidence type="ECO:0000256" key="1">
    <source>
        <dbReference type="ARBA" id="ARBA00022603"/>
    </source>
</evidence>
<gene>
    <name evidence="5" type="ORF">CTAYLR_010662</name>
</gene>
<keyword evidence="3" id="KW-0949">S-adenosyl-L-methionine</keyword>
<reference evidence="5" key="1">
    <citation type="submission" date="2023-01" db="EMBL/GenBank/DDBJ databases">
        <title>Metagenome sequencing of chrysophaentin producing Chrysophaeum taylorii.</title>
        <authorList>
            <person name="Davison J."/>
            <person name="Bewley C."/>
        </authorList>
    </citation>
    <scope>NUCLEOTIDE SEQUENCE</scope>
    <source>
        <strain evidence="5">NIES-1699</strain>
    </source>
</reference>
<dbReference type="SUPFAM" id="SSF82199">
    <property type="entry name" value="SET domain"/>
    <property type="match status" value="1"/>
</dbReference>
<evidence type="ECO:0000259" key="4">
    <source>
        <dbReference type="PROSITE" id="PS50280"/>
    </source>
</evidence>
<dbReference type="Pfam" id="PF09273">
    <property type="entry name" value="Rubis-subs-bind"/>
    <property type="match status" value="1"/>
</dbReference>
<name>A0AAD7XJW3_9STRA</name>
<evidence type="ECO:0000313" key="6">
    <source>
        <dbReference type="Proteomes" id="UP001230188"/>
    </source>
</evidence>
<comment type="caution">
    <text evidence="5">The sequence shown here is derived from an EMBL/GenBank/DDBJ whole genome shotgun (WGS) entry which is preliminary data.</text>
</comment>
<organism evidence="5 6">
    <name type="scientific">Chrysophaeum taylorii</name>
    <dbReference type="NCBI Taxonomy" id="2483200"/>
    <lineage>
        <taxon>Eukaryota</taxon>
        <taxon>Sar</taxon>
        <taxon>Stramenopiles</taxon>
        <taxon>Ochrophyta</taxon>
        <taxon>Pelagophyceae</taxon>
        <taxon>Pelagomonadales</taxon>
        <taxon>Pelagomonadaceae</taxon>
        <taxon>Chrysophaeum</taxon>
    </lineage>
</organism>
<dbReference type="PANTHER" id="PTHR13271">
    <property type="entry name" value="UNCHARACTERIZED PUTATIVE METHYLTRANSFERASE"/>
    <property type="match status" value="1"/>
</dbReference>
<evidence type="ECO:0000256" key="3">
    <source>
        <dbReference type="ARBA" id="ARBA00022691"/>
    </source>
</evidence>
<dbReference type="InterPro" id="IPR015353">
    <property type="entry name" value="Rubisco_LSMT_subst-bd"/>
</dbReference>
<dbReference type="Gene3D" id="3.90.1410.10">
    <property type="entry name" value="set domain protein methyltransferase, domain 1"/>
    <property type="match status" value="1"/>
</dbReference>
<dbReference type="InterPro" id="IPR050600">
    <property type="entry name" value="SETD3_SETD6_MTase"/>
</dbReference>
<dbReference type="EMBL" id="JAQMWT010000631">
    <property type="protein sequence ID" value="KAJ8598860.1"/>
    <property type="molecule type" value="Genomic_DNA"/>
</dbReference>
<dbReference type="InterPro" id="IPR001214">
    <property type="entry name" value="SET_dom"/>
</dbReference>
<keyword evidence="2" id="KW-0808">Transferase</keyword>
<dbReference type="GO" id="GO:0016279">
    <property type="term" value="F:protein-lysine N-methyltransferase activity"/>
    <property type="evidence" value="ECO:0007669"/>
    <property type="project" value="TreeGrafter"/>
</dbReference>
<keyword evidence="6" id="KW-1185">Reference proteome</keyword>
<dbReference type="Gene3D" id="3.90.1420.10">
    <property type="entry name" value="Rubisco LSMT, substrate-binding domain"/>
    <property type="match status" value="1"/>
</dbReference>
<dbReference type="CDD" id="cd10527">
    <property type="entry name" value="SET_LSMT"/>
    <property type="match status" value="1"/>
</dbReference>
<dbReference type="PANTHER" id="PTHR13271:SF145">
    <property type="entry name" value="SET DOMAIN-CONTAINING PROTEIN"/>
    <property type="match status" value="1"/>
</dbReference>
<protein>
    <recommendedName>
        <fullName evidence="4">SET domain-containing protein</fullName>
    </recommendedName>
</protein>
<dbReference type="InterPro" id="IPR036464">
    <property type="entry name" value="Rubisco_LSMT_subst-bd_sf"/>
</dbReference>